<evidence type="ECO:0000256" key="4">
    <source>
        <dbReference type="ARBA" id="ARBA00022989"/>
    </source>
</evidence>
<name>A0ABM0GS31_SACKO</name>
<dbReference type="InterPro" id="IPR036259">
    <property type="entry name" value="MFS_trans_sf"/>
</dbReference>
<gene>
    <name evidence="10" type="primary">LOC100369773</name>
</gene>
<organism evidence="9 10">
    <name type="scientific">Saccoglossus kowalevskii</name>
    <name type="common">Acorn worm</name>
    <dbReference type="NCBI Taxonomy" id="10224"/>
    <lineage>
        <taxon>Eukaryota</taxon>
        <taxon>Metazoa</taxon>
        <taxon>Hemichordata</taxon>
        <taxon>Enteropneusta</taxon>
        <taxon>Harrimaniidae</taxon>
        <taxon>Saccoglossus</taxon>
    </lineage>
</organism>
<feature type="transmembrane region" description="Helical" evidence="7">
    <location>
        <begin position="427"/>
        <end position="447"/>
    </location>
</feature>
<reference evidence="10" key="1">
    <citation type="submission" date="2025-08" db="UniProtKB">
        <authorList>
            <consortium name="RefSeq"/>
        </authorList>
    </citation>
    <scope>IDENTIFICATION</scope>
    <source>
        <tissue evidence="10">Testes</tissue>
    </source>
</reference>
<evidence type="ECO:0000256" key="6">
    <source>
        <dbReference type="RuleBase" id="RU003346"/>
    </source>
</evidence>
<dbReference type="NCBIfam" id="TIGR00879">
    <property type="entry name" value="SP"/>
    <property type="match status" value="1"/>
</dbReference>
<dbReference type="InterPro" id="IPR045263">
    <property type="entry name" value="GLUT"/>
</dbReference>
<feature type="transmembrane region" description="Helical" evidence="7">
    <location>
        <begin position="28"/>
        <end position="46"/>
    </location>
</feature>
<dbReference type="Gene3D" id="1.20.1250.20">
    <property type="entry name" value="MFS general substrate transporter like domains"/>
    <property type="match status" value="1"/>
</dbReference>
<feature type="transmembrane region" description="Helical" evidence="7">
    <location>
        <begin position="202"/>
        <end position="223"/>
    </location>
</feature>
<keyword evidence="3 7" id="KW-0812">Transmembrane</keyword>
<dbReference type="PANTHER" id="PTHR23503">
    <property type="entry name" value="SOLUTE CARRIER FAMILY 2"/>
    <property type="match status" value="1"/>
</dbReference>
<dbReference type="Proteomes" id="UP000694865">
    <property type="component" value="Unplaced"/>
</dbReference>
<comment type="similarity">
    <text evidence="6">Belongs to the major facilitator superfamily. Sugar transporter (TC 2.A.1.1) family.</text>
</comment>
<evidence type="ECO:0000256" key="7">
    <source>
        <dbReference type="SAM" id="Phobius"/>
    </source>
</evidence>
<feature type="transmembrane region" description="Helical" evidence="7">
    <location>
        <begin position="173"/>
        <end position="196"/>
    </location>
</feature>
<dbReference type="GeneID" id="100369773"/>
<dbReference type="PANTHER" id="PTHR23503:SF8">
    <property type="entry name" value="FACILITATED GLUCOSE TRANSPORTER PROTEIN 1"/>
    <property type="match status" value="1"/>
</dbReference>
<dbReference type="RefSeq" id="XP_002736120.2">
    <property type="nucleotide sequence ID" value="XM_002736074.2"/>
</dbReference>
<evidence type="ECO:0000256" key="1">
    <source>
        <dbReference type="ARBA" id="ARBA00004141"/>
    </source>
</evidence>
<keyword evidence="9" id="KW-1185">Reference proteome</keyword>
<keyword evidence="5 7" id="KW-0472">Membrane</keyword>
<sequence>MSTLPVRDITWTDLDNSDGMSGGKLTSWLIYTTSVITMTGSFQFGWNTGVMTAPSLYIEDFYNQSYTDRYGEISEDGLMWLWAWTISLYAVGGAFGALAVPPFADILGRKGGLLLLNVFSLSAALMFGSSYNSHNFELVIMGRIVIGFYCGAASAIVPLFLAEISPKNLRGAVGVCHQLLITLGILIAQVCGFYWLNEDDNWQILLALTGVFSLAQLIFLPFCPESPRWLLIIDRERKAAEKALQRYLDEKDVSWAIDEMIEEYIEECKEPKVGFSGLFTNKNYREPLIISGFVHFFQQFSGINAIFFYASEIYYMIWPNDPEAVDLATVGTGTINVLTTIVAVFVVEKAGRRALLLYPYMTMVFFMACVTFTLSLANPYEDDVWDYLALCSVYGYIISFAIGPGPIPFVLVAELWSQGPRPAAMSFSLQVNWWSNFVVNFFFPVFQKTLGEYVFTIFMVFQLLAVWFHYFMVPETKNRTFEEITSQFRKDAIYEDDLAIIEMAEHERVKVD</sequence>
<feature type="transmembrane region" description="Helical" evidence="7">
    <location>
        <begin position="138"/>
        <end position="161"/>
    </location>
</feature>
<dbReference type="PROSITE" id="PS50850">
    <property type="entry name" value="MFS"/>
    <property type="match status" value="1"/>
</dbReference>
<proteinExistence type="inferred from homology"/>
<protein>
    <submittedName>
        <fullName evidence="10">Solute carrier family 2, facilitated glucose transporter member 1-like</fullName>
    </submittedName>
</protein>
<comment type="subcellular location">
    <subcellularLocation>
        <location evidence="1">Membrane</location>
        <topology evidence="1">Multi-pass membrane protein</topology>
    </subcellularLocation>
</comment>
<evidence type="ECO:0000259" key="8">
    <source>
        <dbReference type="PROSITE" id="PS50850"/>
    </source>
</evidence>
<evidence type="ECO:0000256" key="5">
    <source>
        <dbReference type="ARBA" id="ARBA00023136"/>
    </source>
</evidence>
<dbReference type="InterPro" id="IPR003663">
    <property type="entry name" value="Sugar/inositol_transpt"/>
</dbReference>
<feature type="transmembrane region" description="Helical" evidence="7">
    <location>
        <begin position="330"/>
        <end position="347"/>
    </location>
</feature>
<dbReference type="PROSITE" id="PS00217">
    <property type="entry name" value="SUGAR_TRANSPORT_2"/>
    <property type="match status" value="1"/>
</dbReference>
<feature type="transmembrane region" description="Helical" evidence="7">
    <location>
        <begin position="354"/>
        <end position="374"/>
    </location>
</feature>
<keyword evidence="4 7" id="KW-1133">Transmembrane helix</keyword>
<feature type="transmembrane region" description="Helical" evidence="7">
    <location>
        <begin position="112"/>
        <end position="132"/>
    </location>
</feature>
<keyword evidence="2 6" id="KW-0813">Transport</keyword>
<accession>A0ABM0GS31</accession>
<evidence type="ECO:0000313" key="9">
    <source>
        <dbReference type="Proteomes" id="UP000694865"/>
    </source>
</evidence>
<feature type="transmembrane region" description="Helical" evidence="7">
    <location>
        <begin position="79"/>
        <end position="100"/>
    </location>
</feature>
<dbReference type="InterPro" id="IPR005829">
    <property type="entry name" value="Sugar_transporter_CS"/>
</dbReference>
<feature type="transmembrane region" description="Helical" evidence="7">
    <location>
        <begin position="453"/>
        <end position="473"/>
    </location>
</feature>
<feature type="domain" description="Major facilitator superfamily (MFS) profile" evidence="8">
    <location>
        <begin position="33"/>
        <end position="477"/>
    </location>
</feature>
<dbReference type="InterPro" id="IPR020846">
    <property type="entry name" value="MFS_dom"/>
</dbReference>
<dbReference type="SUPFAM" id="SSF103473">
    <property type="entry name" value="MFS general substrate transporter"/>
    <property type="match status" value="1"/>
</dbReference>
<dbReference type="PRINTS" id="PR00171">
    <property type="entry name" value="SUGRTRNSPORT"/>
</dbReference>
<feature type="transmembrane region" description="Helical" evidence="7">
    <location>
        <begin position="394"/>
        <end position="415"/>
    </location>
</feature>
<dbReference type="Pfam" id="PF00083">
    <property type="entry name" value="Sugar_tr"/>
    <property type="match status" value="1"/>
</dbReference>
<evidence type="ECO:0000313" key="10">
    <source>
        <dbReference type="RefSeq" id="XP_002736120.2"/>
    </source>
</evidence>
<evidence type="ECO:0000256" key="2">
    <source>
        <dbReference type="ARBA" id="ARBA00022448"/>
    </source>
</evidence>
<feature type="transmembrane region" description="Helical" evidence="7">
    <location>
        <begin position="288"/>
        <end position="310"/>
    </location>
</feature>
<evidence type="ECO:0000256" key="3">
    <source>
        <dbReference type="ARBA" id="ARBA00022692"/>
    </source>
</evidence>
<dbReference type="InterPro" id="IPR005828">
    <property type="entry name" value="MFS_sugar_transport-like"/>
</dbReference>